<reference evidence="1 2" key="1">
    <citation type="submission" date="2018-08" db="EMBL/GenBank/DDBJ databases">
        <title>A genome reference for cultivated species of the human gut microbiota.</title>
        <authorList>
            <person name="Zou Y."/>
            <person name="Xue W."/>
            <person name="Luo G."/>
        </authorList>
    </citation>
    <scope>NUCLEOTIDE SEQUENCE [LARGE SCALE GENOMIC DNA]</scope>
    <source>
        <strain evidence="1 2">AM25-1</strain>
    </source>
</reference>
<sequence>MYKEINSCYTCKYCNTIGSDEVLICCNKESEMCNKEISKFGTCEFYKKTLYTIKDEKMYGGNNEARR</sequence>
<dbReference type="Proteomes" id="UP000284676">
    <property type="component" value="Unassembled WGS sequence"/>
</dbReference>
<dbReference type="AlphaFoldDB" id="A0A414PUS2"/>
<protein>
    <submittedName>
        <fullName evidence="1">Uncharacterized protein</fullName>
    </submittedName>
</protein>
<evidence type="ECO:0000313" key="2">
    <source>
        <dbReference type="Proteomes" id="UP000284676"/>
    </source>
</evidence>
<name>A0A414PUS2_FUSMR</name>
<organism evidence="1 2">
    <name type="scientific">Fusobacterium mortiferum</name>
    <dbReference type="NCBI Taxonomy" id="850"/>
    <lineage>
        <taxon>Bacteria</taxon>
        <taxon>Fusobacteriati</taxon>
        <taxon>Fusobacteriota</taxon>
        <taxon>Fusobacteriia</taxon>
        <taxon>Fusobacteriales</taxon>
        <taxon>Fusobacteriaceae</taxon>
        <taxon>Fusobacterium</taxon>
    </lineage>
</organism>
<comment type="caution">
    <text evidence="1">The sequence shown here is derived from an EMBL/GenBank/DDBJ whole genome shotgun (WGS) entry which is preliminary data.</text>
</comment>
<dbReference type="EMBL" id="QRHL01000009">
    <property type="protein sequence ID" value="RHF72325.1"/>
    <property type="molecule type" value="Genomic_DNA"/>
</dbReference>
<evidence type="ECO:0000313" key="1">
    <source>
        <dbReference type="EMBL" id="RHF72325.1"/>
    </source>
</evidence>
<accession>A0A414PUS2</accession>
<gene>
    <name evidence="1" type="ORF">DW663_07010</name>
</gene>
<proteinExistence type="predicted"/>